<evidence type="ECO:0000259" key="1">
    <source>
        <dbReference type="Pfam" id="PF07796"/>
    </source>
</evidence>
<feature type="domain" description="DUF1638" evidence="1">
    <location>
        <begin position="78"/>
        <end position="249"/>
    </location>
</feature>
<dbReference type="EMBL" id="CP058215">
    <property type="protein sequence ID" value="QLC50113.1"/>
    <property type="molecule type" value="Genomic_DNA"/>
</dbReference>
<dbReference type="AlphaFoldDB" id="A0A7D5E6T2"/>
<accession>A0A7D5E6T2</accession>
<keyword evidence="3" id="KW-1185">Reference proteome</keyword>
<dbReference type="InterPro" id="IPR012437">
    <property type="entry name" value="DUF1638"/>
</dbReference>
<dbReference type="RefSeq" id="WP_176965169.1">
    <property type="nucleotide sequence ID" value="NZ_CP058215.1"/>
</dbReference>
<dbReference type="Proteomes" id="UP000509594">
    <property type="component" value="Chromosome"/>
</dbReference>
<evidence type="ECO:0000313" key="2">
    <source>
        <dbReference type="EMBL" id="QLC50113.1"/>
    </source>
</evidence>
<dbReference type="KEGG" id="mzi:HWN40_07600"/>
<dbReference type="Pfam" id="PF07796">
    <property type="entry name" value="DUF1638"/>
    <property type="match status" value="1"/>
</dbReference>
<sequence>MTVMNITGCRMFEDEIVDTLCKDPKIDDIIIIENQESAGLTEKLEKCGISYRMISPDEISNLYSSANNNEYVVTVNIMPLSLHGDPKHLRDQVYGSIKRIADFSDGIFLFYGLCGNVLRRIEKDLDQLPCPVSILKDNEGKIVDDCIGAAIGGRKSFLKIVSGFNRKSAIVMTPMWVKNWQEMFQHSGFIENREDIEMARFVLDSMGYETVVKIDTGLQYTDGYHEMIEEFADTFQLNILEIKGKHEIINGSYAVFRDKVMESQTITGSGDVFAEIGNEIESPMVKTA</sequence>
<gene>
    <name evidence="2" type="ORF">HWN40_07600</name>
</gene>
<name>A0A7D5E6T2_9EURY</name>
<reference evidence="2 3" key="1">
    <citation type="submission" date="2020-06" db="EMBL/GenBank/DDBJ databases">
        <title>Methanolobus halotolerans sp. nov., isolated from a saline lake Tus in Siberia.</title>
        <authorList>
            <person name="Shen Y."/>
            <person name="Chen S.-C."/>
            <person name="Lai M.-C."/>
            <person name="Huang H.-H."/>
            <person name="Chiu H.-H."/>
            <person name="Tang S.-L."/>
            <person name="Rogozin D.Y."/>
            <person name="Degermendzhy A.G."/>
        </authorList>
    </citation>
    <scope>NUCLEOTIDE SEQUENCE [LARGE SCALE GENOMIC DNA]</scope>
    <source>
        <strain evidence="2 3">DSM 21339</strain>
    </source>
</reference>
<protein>
    <submittedName>
        <fullName evidence="2">DUF1638 domain-containing protein</fullName>
    </submittedName>
</protein>
<proteinExistence type="predicted"/>
<dbReference type="GeneID" id="55821529"/>
<organism evidence="2 3">
    <name type="scientific">Methanolobus zinderi</name>
    <dbReference type="NCBI Taxonomy" id="536044"/>
    <lineage>
        <taxon>Archaea</taxon>
        <taxon>Methanobacteriati</taxon>
        <taxon>Methanobacteriota</taxon>
        <taxon>Stenosarchaea group</taxon>
        <taxon>Methanomicrobia</taxon>
        <taxon>Methanosarcinales</taxon>
        <taxon>Methanosarcinaceae</taxon>
        <taxon>Methanolobus</taxon>
    </lineage>
</organism>
<evidence type="ECO:0000313" key="3">
    <source>
        <dbReference type="Proteomes" id="UP000509594"/>
    </source>
</evidence>
<dbReference type="OrthoDB" id="53190at2157"/>